<sequence length="64" mass="6795">MTVTKLGLGQIVMYSLQLHQMVTTHIQADRGDTGCSIESLFHGTDLMAGLVDEPVGAGGYSTIQ</sequence>
<evidence type="ECO:0000313" key="2">
    <source>
        <dbReference type="Proteomes" id="UP000242770"/>
    </source>
</evidence>
<dbReference type="Proteomes" id="UP000242770">
    <property type="component" value="Unassembled WGS sequence"/>
</dbReference>
<organism evidence="1 2">
    <name type="scientific">Sporisorium scitamineum</name>
    <dbReference type="NCBI Taxonomy" id="49012"/>
    <lineage>
        <taxon>Eukaryota</taxon>
        <taxon>Fungi</taxon>
        <taxon>Dikarya</taxon>
        <taxon>Basidiomycota</taxon>
        <taxon>Ustilaginomycotina</taxon>
        <taxon>Ustilaginomycetes</taxon>
        <taxon>Ustilaginales</taxon>
        <taxon>Ustilaginaceae</taxon>
        <taxon>Sporisorium</taxon>
    </lineage>
</organism>
<name>A0A0F7S0X9_9BASI</name>
<evidence type="ECO:0000313" key="1">
    <source>
        <dbReference type="EMBL" id="CDW96378.1"/>
    </source>
</evidence>
<protein>
    <submittedName>
        <fullName evidence="1">Uncharacterized protein</fullName>
    </submittedName>
</protein>
<proteinExistence type="predicted"/>
<reference evidence="2" key="1">
    <citation type="submission" date="2014-06" db="EMBL/GenBank/DDBJ databases">
        <authorList>
            <person name="Berkman P.J."/>
        </authorList>
    </citation>
    <scope>NUCLEOTIDE SEQUENCE [LARGE SCALE GENOMIC DNA]</scope>
</reference>
<accession>A0A0F7S0X9</accession>
<dbReference type="AlphaFoldDB" id="A0A0F7S0X9"/>
<dbReference type="EMBL" id="CCFA01000574">
    <property type="protein sequence ID" value="CDW96378.1"/>
    <property type="molecule type" value="Genomic_DNA"/>
</dbReference>
<gene>
    <name evidence="1" type="primary">SSCI11070.1</name>
</gene>
<keyword evidence="2" id="KW-1185">Reference proteome</keyword>